<dbReference type="PROSITE" id="PS50089">
    <property type="entry name" value="ZF_RING_2"/>
    <property type="match status" value="1"/>
</dbReference>
<dbReference type="SUPFAM" id="SSF54928">
    <property type="entry name" value="RNA-binding domain, RBD"/>
    <property type="match status" value="1"/>
</dbReference>
<evidence type="ECO:0000256" key="2">
    <source>
        <dbReference type="PROSITE-ProRule" id="PRU00176"/>
    </source>
</evidence>
<dbReference type="PANTHER" id="PTHR12603">
    <property type="entry name" value="CCR4-NOT TRANSCRIPTION COMPLEX RELATED"/>
    <property type="match status" value="1"/>
</dbReference>
<organism evidence="6">
    <name type="scientific">Triticum aestivum</name>
    <name type="common">Wheat</name>
    <dbReference type="NCBI Taxonomy" id="4565"/>
    <lineage>
        <taxon>Eukaryota</taxon>
        <taxon>Viridiplantae</taxon>
        <taxon>Streptophyta</taxon>
        <taxon>Embryophyta</taxon>
        <taxon>Tracheophyta</taxon>
        <taxon>Spermatophyta</taxon>
        <taxon>Magnoliopsida</taxon>
        <taxon>Liliopsida</taxon>
        <taxon>Poales</taxon>
        <taxon>Poaceae</taxon>
        <taxon>BOP clade</taxon>
        <taxon>Pooideae</taxon>
        <taxon>Triticodae</taxon>
        <taxon>Triticeae</taxon>
        <taxon>Triticinae</taxon>
        <taxon>Triticum</taxon>
    </lineage>
</organism>
<dbReference type="Gene3D" id="3.30.40.10">
    <property type="entry name" value="Zinc/RING finger domain, C3HC4 (zinc finger)"/>
    <property type="match status" value="1"/>
</dbReference>
<evidence type="ECO:0000313" key="6">
    <source>
        <dbReference type="EnsemblPlants" id="TraesCS3B02G165900.1"/>
    </source>
</evidence>
<dbReference type="STRING" id="4565.A0A3B6FIP8"/>
<proteinExistence type="predicted"/>
<evidence type="ECO:0000259" key="5">
    <source>
        <dbReference type="PROSITE" id="PS50102"/>
    </source>
</evidence>
<feature type="compositionally biased region" description="Polar residues" evidence="3">
    <location>
        <begin position="327"/>
        <end position="341"/>
    </location>
</feature>
<dbReference type="GO" id="GO:0004842">
    <property type="term" value="F:ubiquitin-protein transferase activity"/>
    <property type="evidence" value="ECO:0000318"/>
    <property type="project" value="GO_Central"/>
</dbReference>
<dbReference type="InterPro" id="IPR039515">
    <property type="entry name" value="NOT4_mRING-HC-C4C4"/>
</dbReference>
<feature type="region of interest" description="Disordered" evidence="3">
    <location>
        <begin position="472"/>
        <end position="628"/>
    </location>
</feature>
<dbReference type="Proteomes" id="UP000019116">
    <property type="component" value="Chromosome 3B"/>
</dbReference>
<dbReference type="Gramene" id="TraesCS3B02G165900.1">
    <property type="protein sequence ID" value="TraesCS3B02G165900.1"/>
    <property type="gene ID" value="TraesCS3B02G165900"/>
</dbReference>
<reference evidence="6" key="1">
    <citation type="submission" date="2018-08" db="EMBL/GenBank/DDBJ databases">
        <authorList>
            <person name="Rossello M."/>
        </authorList>
    </citation>
    <scope>NUCLEOTIDE SEQUENCE [LARGE SCALE GENOMIC DNA]</scope>
    <source>
        <strain evidence="6">cv. Chinese Spring</strain>
    </source>
</reference>
<dbReference type="Gramene" id="TraesNOR3B03G01618760.1">
    <property type="protein sequence ID" value="TraesNOR3B03G01618760.1"/>
    <property type="gene ID" value="TraesNOR3B03G01618760"/>
</dbReference>
<evidence type="ECO:0000313" key="7">
    <source>
        <dbReference type="Proteomes" id="UP000019116"/>
    </source>
</evidence>
<dbReference type="RefSeq" id="XP_044347974.1">
    <property type="nucleotide sequence ID" value="XM_044492039.1"/>
</dbReference>
<evidence type="ECO:0000256" key="3">
    <source>
        <dbReference type="SAM" id="MobiDB-lite"/>
    </source>
</evidence>
<dbReference type="InterPro" id="IPR013083">
    <property type="entry name" value="Znf_RING/FYVE/PHD"/>
</dbReference>
<keyword evidence="1" id="KW-0863">Zinc-finger</keyword>
<feature type="compositionally biased region" description="Basic and acidic residues" evidence="3">
    <location>
        <begin position="571"/>
        <end position="581"/>
    </location>
</feature>
<name>A0A3B6FIP8_WHEAT</name>
<dbReference type="CDD" id="cd12438">
    <property type="entry name" value="RRM_CNOT4"/>
    <property type="match status" value="1"/>
</dbReference>
<evidence type="ECO:0000256" key="1">
    <source>
        <dbReference type="PROSITE-ProRule" id="PRU00175"/>
    </source>
</evidence>
<feature type="domain" description="RRM" evidence="5">
    <location>
        <begin position="121"/>
        <end position="204"/>
    </location>
</feature>
<feature type="region of interest" description="Disordered" evidence="3">
    <location>
        <begin position="838"/>
        <end position="865"/>
    </location>
</feature>
<reference evidence="6" key="2">
    <citation type="submission" date="2018-10" db="UniProtKB">
        <authorList>
            <consortium name="EnsemblPlants"/>
        </authorList>
    </citation>
    <scope>IDENTIFICATION</scope>
</reference>
<dbReference type="SMART" id="SM00361">
    <property type="entry name" value="RRM_1"/>
    <property type="match status" value="1"/>
</dbReference>
<gene>
    <name evidence="6" type="primary">LOC123069240</name>
</gene>
<keyword evidence="7" id="KW-1185">Reference proteome</keyword>
<feature type="domain" description="RING-type" evidence="4">
    <location>
        <begin position="9"/>
        <end position="57"/>
    </location>
</feature>
<dbReference type="SMR" id="A0A3B6FIP8"/>
<dbReference type="Gramene" id="TraesCS3B03G0397100.1">
    <property type="protein sequence ID" value="TraesCS3B03G0397100.1.CDS"/>
    <property type="gene ID" value="TraesCS3B03G0397100"/>
</dbReference>
<dbReference type="SUPFAM" id="SSF57850">
    <property type="entry name" value="RING/U-box"/>
    <property type="match status" value="1"/>
</dbReference>
<accession>A0A3B6FIP8</accession>
<feature type="compositionally biased region" description="Low complexity" evidence="3">
    <location>
        <begin position="843"/>
        <end position="856"/>
    </location>
</feature>
<dbReference type="PANTHER" id="PTHR12603:SF4">
    <property type="entry name" value="RNA BINDING (RRM_RBD_RNP MOTIFS) FAMILY PROTEIN"/>
    <property type="match status" value="1"/>
</dbReference>
<feature type="region of interest" description="Disordered" evidence="3">
    <location>
        <begin position="327"/>
        <end position="386"/>
    </location>
</feature>
<dbReference type="GeneID" id="123069240"/>
<dbReference type="PROSITE" id="PS50102">
    <property type="entry name" value="RRM"/>
    <property type="match status" value="1"/>
</dbReference>
<feature type="compositionally biased region" description="Basic and acidic residues" evidence="3">
    <location>
        <begin position="615"/>
        <end position="628"/>
    </location>
</feature>
<dbReference type="InterPro" id="IPR012677">
    <property type="entry name" value="Nucleotide-bd_a/b_plait_sf"/>
</dbReference>
<dbReference type="AlphaFoldDB" id="A0A3B6FIP8"/>
<dbReference type="CDD" id="cd16618">
    <property type="entry name" value="mRING-HC-C4C4_CNOT4"/>
    <property type="match status" value="1"/>
</dbReference>
<feature type="region of interest" description="Disordered" evidence="3">
    <location>
        <begin position="776"/>
        <end position="797"/>
    </location>
</feature>
<evidence type="ECO:0008006" key="8">
    <source>
        <dbReference type="Google" id="ProtNLM"/>
    </source>
</evidence>
<dbReference type="EnsemblPlants" id="TraesCS3B02G165900.1">
    <property type="protein sequence ID" value="TraesCS3B02G165900.1"/>
    <property type="gene ID" value="TraesCS3B02G165900"/>
</dbReference>
<dbReference type="InterPro" id="IPR001841">
    <property type="entry name" value="Znf_RING"/>
</dbReference>
<dbReference type="InterPro" id="IPR034261">
    <property type="entry name" value="CNOT4_RRM"/>
</dbReference>
<keyword evidence="2" id="KW-0694">RNA-binding</keyword>
<evidence type="ECO:0000259" key="4">
    <source>
        <dbReference type="PROSITE" id="PS50089"/>
    </source>
</evidence>
<dbReference type="PaxDb" id="4565-Traes_3B_22F164BA0.2"/>
<dbReference type="OMA" id="RIENTMN"/>
<feature type="compositionally biased region" description="Basic and acidic residues" evidence="3">
    <location>
        <begin position="342"/>
        <end position="362"/>
    </location>
</feature>
<dbReference type="InterPro" id="IPR035979">
    <property type="entry name" value="RBD_domain_sf"/>
</dbReference>
<dbReference type="GO" id="GO:0030014">
    <property type="term" value="C:CCR4-NOT complex"/>
    <property type="evidence" value="ECO:0000318"/>
    <property type="project" value="GO_Central"/>
</dbReference>
<dbReference type="Gene3D" id="3.30.70.330">
    <property type="match status" value="1"/>
</dbReference>
<keyword evidence="1" id="KW-0862">Zinc</keyword>
<feature type="compositionally biased region" description="Polar residues" evidence="3">
    <location>
        <begin position="509"/>
        <end position="518"/>
    </location>
</feature>
<dbReference type="InterPro" id="IPR000504">
    <property type="entry name" value="RRM_dom"/>
</dbReference>
<protein>
    <recommendedName>
        <fullName evidence="8">RRM domain-containing protein</fullName>
    </recommendedName>
</protein>
<dbReference type="GO" id="GO:0016567">
    <property type="term" value="P:protein ubiquitination"/>
    <property type="evidence" value="ECO:0000318"/>
    <property type="project" value="GO_Central"/>
</dbReference>
<dbReference type="GO" id="GO:0003723">
    <property type="term" value="F:RNA binding"/>
    <property type="evidence" value="ECO:0007669"/>
    <property type="project" value="UniProtKB-UniRule"/>
</dbReference>
<dbReference type="InterPro" id="IPR039780">
    <property type="entry name" value="Mot2"/>
</dbReference>
<keyword evidence="1" id="KW-0479">Metal-binding</keyword>
<dbReference type="GO" id="GO:0008270">
    <property type="term" value="F:zinc ion binding"/>
    <property type="evidence" value="ECO:0007669"/>
    <property type="project" value="UniProtKB-KW"/>
</dbReference>
<dbReference type="Pfam" id="PF14570">
    <property type="entry name" value="zf-RING_4"/>
    <property type="match status" value="1"/>
</dbReference>
<dbReference type="InterPro" id="IPR003954">
    <property type="entry name" value="RRM_euk-type"/>
</dbReference>
<sequence>MSTQAKDKCPLCMETMDLTDKQLKPCKCGYEICLWCWHHIMEMDQKDECGGRCPGCRSIYNKDRILGTSISNQILKELCADKSNLQHEQMKLQKQKSATNQLRVAEEPIDHPDNVRVIQRKLVYIIGMPSEFASEKILRQTSFLGQYGKIENIIIDNIGANQQIPDSGRVYVTFSREEEAVLCIEAVNGYILDGRPLKATFGVTRYCHIWLSNKVCQKPNCSYVHQKALPEDVCTKDDVGVFCARIQHLLGMNMKGPQQRSGVTLPSPGGCNSRTTMCSGNSKDKICVNDVVVLGVCNNNPGTLPAAIPRDSGKPPSIVNTALHQQNNHESVLSQQKQVASKSHELPPLRPKDQLASSDDKSNTSVHLGNGISDSKKMASEVNGTVETSWRKPHYANVVSQGSSGPARRLTVLTRELTSTDTRSKVTGQVGSWISSKAAGQASSSISSTDTRFKAAGQVVSSISSTVTRSKAAGQVVSWTSSTDTRSKAAGQVVSSTSSTDTRPKATGQVVSWTSSTDTRSKAAGQVVSSTSSTDTRSKAAGQVVSSTSSTDTRPKATGVTWISNSKRLGLPKDEGHDRTAIPRYQAVKGVSQRPEEPSNRLTSQLSSAVVKPHVRAEEKNACSDTRDNPVQEKHMQAMVSTVSASATALESSSVIPTVLRNHSSSNGVSQTSAGPDKLSNLHRKLASENQSKILHQQKAALSNKAVASGSILGNQVVCTDGKHQSSPQGGDRSLCNGEMTLLGAKIPSEHAEKIGLPRPVSDILAKDSQGRKRLVCPPGFSELRKSSDSGRSVSMSSSTCSALRSTSDAPAQDSSCSVTDQPDIISWVSECLEDDGAHKESSGVSISSTLSSTDTIWRPTPQVPGPSFGASNHCQLPPYPGGLPQSMGGDQNPMRCCCTFPSVSNRPNQMPEYWNGGANSYMAPGGYDTFYQNWTNGSADSGLNSAQVDLSYSMYTLF</sequence>
<dbReference type="OrthoDB" id="1923159at2759"/>